<evidence type="ECO:0000259" key="1">
    <source>
        <dbReference type="PROSITE" id="PS50181"/>
    </source>
</evidence>
<dbReference type="InterPro" id="IPR036047">
    <property type="entry name" value="F-box-like_dom_sf"/>
</dbReference>
<organism evidence="2 3">
    <name type="scientific">Stereocaulon virgatum</name>
    <dbReference type="NCBI Taxonomy" id="373712"/>
    <lineage>
        <taxon>Eukaryota</taxon>
        <taxon>Fungi</taxon>
        <taxon>Dikarya</taxon>
        <taxon>Ascomycota</taxon>
        <taxon>Pezizomycotina</taxon>
        <taxon>Lecanoromycetes</taxon>
        <taxon>OSLEUM clade</taxon>
        <taxon>Lecanoromycetidae</taxon>
        <taxon>Lecanorales</taxon>
        <taxon>Lecanorineae</taxon>
        <taxon>Stereocaulaceae</taxon>
        <taxon>Stereocaulon</taxon>
    </lineage>
</organism>
<evidence type="ECO:0000313" key="3">
    <source>
        <dbReference type="Proteomes" id="UP001590950"/>
    </source>
</evidence>
<keyword evidence="3" id="KW-1185">Reference proteome</keyword>
<gene>
    <name evidence="2" type="ORF">N7G274_002538</name>
</gene>
<feature type="domain" description="F-box" evidence="1">
    <location>
        <begin position="55"/>
        <end position="108"/>
    </location>
</feature>
<protein>
    <recommendedName>
        <fullName evidence="1">F-box domain-containing protein</fullName>
    </recommendedName>
</protein>
<sequence length="517" mass="59297">MDLASQQGRNTLMKYSLQLNSSQARRRALQSLVEDLTHHQIRELRNAIDRVDLRYDIVAELPLELCHVILQYLPLYQCFQAQRVSRKWKSILSSPSTLECILQYWYATPGMGLCIPEDFSTKSTASLKAEHIDAFRTGRPFGMRTYDLSIRGGLDAKRFAYADGVLAWIDPMQDCVVKALDLRTGIEGEFTTESRHILLQVVISSSIMVGLSPSARCYVWDLSTLDQVTLQLPSANARDLTVSGTTLAIASFQMRIVPQLEVVTWDQRTRLTQSFSVNLFSKQPENRYLWRMTIDRQGQTVIIFESTHHSDSLSSPDHLYFTRTNLKGDVLVRGSIGLGCIADAIGHNVASFFDLGGSGAPWICPGLWWDLNKDTEVQEVFRITFNFEKNRFDTTRYELNVSTERVLWKARFFFWKDVLYSCATLTARRYMVIDLREASLKHVDMAPGVMLPDSWIDAESNWCFESEGLLLGDDTFLVHILPYGFCVWCFDKNIRMANENIEYKYARQAGLLRFQRE</sequence>
<dbReference type="Proteomes" id="UP001590950">
    <property type="component" value="Unassembled WGS sequence"/>
</dbReference>
<dbReference type="SUPFAM" id="SSF50998">
    <property type="entry name" value="Quinoprotein alcohol dehydrogenase-like"/>
    <property type="match status" value="1"/>
</dbReference>
<dbReference type="SUPFAM" id="SSF81383">
    <property type="entry name" value="F-box domain"/>
    <property type="match status" value="1"/>
</dbReference>
<accession>A0ABR4AI37</accession>
<dbReference type="Pfam" id="PF12937">
    <property type="entry name" value="F-box-like"/>
    <property type="match status" value="1"/>
</dbReference>
<dbReference type="InterPro" id="IPR011047">
    <property type="entry name" value="Quinoprotein_ADH-like_sf"/>
</dbReference>
<dbReference type="InterPro" id="IPR001810">
    <property type="entry name" value="F-box_dom"/>
</dbReference>
<proteinExistence type="predicted"/>
<name>A0ABR4AI37_9LECA</name>
<comment type="caution">
    <text evidence="2">The sequence shown here is derived from an EMBL/GenBank/DDBJ whole genome shotgun (WGS) entry which is preliminary data.</text>
</comment>
<dbReference type="Gene3D" id="1.20.1280.50">
    <property type="match status" value="1"/>
</dbReference>
<reference evidence="2 3" key="1">
    <citation type="submission" date="2024-09" db="EMBL/GenBank/DDBJ databases">
        <title>Rethinking Asexuality: The Enigmatic Case of Functional Sexual Genes in Lepraria (Stereocaulaceae).</title>
        <authorList>
            <person name="Doellman M."/>
            <person name="Sun Y."/>
            <person name="Barcenas-Pena A."/>
            <person name="Lumbsch H.T."/>
            <person name="Grewe F."/>
        </authorList>
    </citation>
    <scope>NUCLEOTIDE SEQUENCE [LARGE SCALE GENOMIC DNA]</scope>
    <source>
        <strain evidence="2 3">Mercado 3170</strain>
    </source>
</reference>
<evidence type="ECO:0000313" key="2">
    <source>
        <dbReference type="EMBL" id="KAL2044763.1"/>
    </source>
</evidence>
<dbReference type="EMBL" id="JBEFKJ010000008">
    <property type="protein sequence ID" value="KAL2044763.1"/>
    <property type="molecule type" value="Genomic_DNA"/>
</dbReference>
<dbReference type="CDD" id="cd09917">
    <property type="entry name" value="F-box_SF"/>
    <property type="match status" value="1"/>
</dbReference>
<dbReference type="PROSITE" id="PS50181">
    <property type="entry name" value="FBOX"/>
    <property type="match status" value="1"/>
</dbReference>